<dbReference type="AlphaFoldDB" id="A0A4R1KZM9"/>
<organism evidence="1 2">
    <name type="scientific">Lonepinella koalarum</name>
    <dbReference type="NCBI Taxonomy" id="53417"/>
    <lineage>
        <taxon>Bacteria</taxon>
        <taxon>Pseudomonadati</taxon>
        <taxon>Pseudomonadota</taxon>
        <taxon>Gammaproteobacteria</taxon>
        <taxon>Pasteurellales</taxon>
        <taxon>Pasteurellaceae</taxon>
        <taxon>Lonepinella</taxon>
    </lineage>
</organism>
<keyword evidence="2" id="KW-1185">Reference proteome</keyword>
<evidence type="ECO:0000313" key="2">
    <source>
        <dbReference type="Proteomes" id="UP000295496"/>
    </source>
</evidence>
<sequence length="143" mass="16478">MTNKLDISSLQKAIIALQSANEIVSNKLWFEQQETEVQNTLIAGLIQNFEFVYELSIKMLKRQLEQDALSPDEIDQSNFRDLLRLAGEKGLIDSVENWFEYRKMRNITSHTYDEEKAHQVCGSVSDFLASSQALLHQLEQRNG</sequence>
<dbReference type="OrthoDB" id="9810452at2"/>
<protein>
    <submittedName>
        <fullName evidence="1">Nucleotidyltransferase substrate binding protein (TIGR01987 family)</fullName>
    </submittedName>
</protein>
<evidence type="ECO:0000313" key="1">
    <source>
        <dbReference type="EMBL" id="TCK71036.1"/>
    </source>
</evidence>
<comment type="caution">
    <text evidence="1">The sequence shown here is derived from an EMBL/GenBank/DDBJ whole genome shotgun (WGS) entry which is preliminary data.</text>
</comment>
<dbReference type="GO" id="GO:0016740">
    <property type="term" value="F:transferase activity"/>
    <property type="evidence" value="ECO:0007669"/>
    <property type="project" value="UniProtKB-KW"/>
</dbReference>
<dbReference type="Proteomes" id="UP000295496">
    <property type="component" value="Unassembled WGS sequence"/>
</dbReference>
<proteinExistence type="predicted"/>
<dbReference type="SUPFAM" id="SSF81593">
    <property type="entry name" value="Nucleotidyltransferase substrate binding subunit/domain"/>
    <property type="match status" value="1"/>
</dbReference>
<dbReference type="Pfam" id="PF08780">
    <property type="entry name" value="NTase_sub_bind"/>
    <property type="match status" value="1"/>
</dbReference>
<dbReference type="InterPro" id="IPR010235">
    <property type="entry name" value="HepT"/>
</dbReference>
<name>A0A4R1KZM9_9PAST</name>
<gene>
    <name evidence="1" type="ORF">EV692_0089</name>
</gene>
<dbReference type="NCBIfam" id="TIGR01987">
    <property type="entry name" value="HI0074"/>
    <property type="match status" value="1"/>
</dbReference>
<keyword evidence="1" id="KW-0808">Transferase</keyword>
<dbReference type="RefSeq" id="WP_132299461.1">
    <property type="nucleotide sequence ID" value="NZ_CP170642.1"/>
</dbReference>
<reference evidence="1 2" key="1">
    <citation type="submission" date="2019-03" db="EMBL/GenBank/DDBJ databases">
        <title>Genomic Encyclopedia of Type Strains, Phase IV (KMG-IV): sequencing the most valuable type-strain genomes for metagenomic binning, comparative biology and taxonomic classification.</title>
        <authorList>
            <person name="Goeker M."/>
        </authorList>
    </citation>
    <scope>NUCLEOTIDE SEQUENCE [LARGE SCALE GENOMIC DNA]</scope>
    <source>
        <strain evidence="1 2">DSM 10053</strain>
    </source>
</reference>
<dbReference type="EMBL" id="SMGJ01000001">
    <property type="protein sequence ID" value="TCK71036.1"/>
    <property type="molecule type" value="Genomic_DNA"/>
</dbReference>
<dbReference type="Gene3D" id="1.20.120.330">
    <property type="entry name" value="Nucleotidyltransferases domain 2"/>
    <property type="match status" value="1"/>
</dbReference>
<accession>A0A4R1KZM9</accession>